<evidence type="ECO:0000256" key="1">
    <source>
        <dbReference type="SAM" id="Phobius"/>
    </source>
</evidence>
<name>A0A021VWR2_9CELL</name>
<comment type="caution">
    <text evidence="2">The sequence shown here is derived from an EMBL/GenBank/DDBJ whole genome shotgun (WGS) entry which is preliminary data.</text>
</comment>
<accession>A0A021VWR2</accession>
<sequence length="534" mass="56098">MSRLLHRVRREDAGFGLIEAVVALLIAGVVFGALATSLIAAVQASLYSRQNQQATDFMTRELEDARALDFGALAHPAAPAAVAPLESCGAGTCLRVESVPEPLVVESGGAIDDSKTLLGLETNNTEYTVRTFVTQALGEPVENLRRVTVEISWLNRGVERTRSTSTLVAFVQRGLPLPVFRVDLAEPALTRNPGGTFAFEITVTNQGAPDTFDLAHNGGSNWAFYLDDDGDGSFDPALDTTVVTDTGRLDPASTVTLFLVRQTTATSTLGTQTIVATATSRGQPLATGGSKSVQAVATLQSGVITPPPPPGPGPYTPLPQCVAATTPTMPVGSGAYSALAYTLQHNGVGASALQSQMYMGTAAGDETVLSPYSTDLDSAALGRILRPVPAGTATDAQILALADPTRYADWALQYNRKADVQGQPVLRVWVQRHTGTGPVALKAVLYGATSSGASLSRTPWTSAPADLGTLSCVVAATPGWQEVWITLPDIGTRTVQRNGWMGVRLVATHTTTDEVRLAYDVPAQFAATLTARVK</sequence>
<dbReference type="AlphaFoldDB" id="A0A021VWR2"/>
<organism evidence="2 3">
    <name type="scientific">Actinotalea ferrariae CF5-4</name>
    <dbReference type="NCBI Taxonomy" id="948458"/>
    <lineage>
        <taxon>Bacteria</taxon>
        <taxon>Bacillati</taxon>
        <taxon>Actinomycetota</taxon>
        <taxon>Actinomycetes</taxon>
        <taxon>Micrococcales</taxon>
        <taxon>Cellulomonadaceae</taxon>
        <taxon>Actinotalea</taxon>
    </lineage>
</organism>
<dbReference type="RefSeq" id="WP_034223328.1">
    <property type="nucleotide sequence ID" value="NZ_AXCW01000032.1"/>
</dbReference>
<evidence type="ECO:0000313" key="3">
    <source>
        <dbReference type="Proteomes" id="UP000019753"/>
    </source>
</evidence>
<dbReference type="EMBL" id="AXCW01000032">
    <property type="protein sequence ID" value="EYR64450.1"/>
    <property type="molecule type" value="Genomic_DNA"/>
</dbReference>
<evidence type="ECO:0008006" key="4">
    <source>
        <dbReference type="Google" id="ProtNLM"/>
    </source>
</evidence>
<keyword evidence="1" id="KW-0472">Membrane</keyword>
<keyword evidence="3" id="KW-1185">Reference proteome</keyword>
<proteinExistence type="predicted"/>
<protein>
    <recommendedName>
        <fullName evidence="4">Prepilin-type N-terminal cleavage/methylation domain-containing protein</fullName>
    </recommendedName>
</protein>
<keyword evidence="1" id="KW-0812">Transmembrane</keyword>
<dbReference type="OrthoDB" id="8683404at2"/>
<gene>
    <name evidence="2" type="ORF">N866_10815</name>
</gene>
<dbReference type="Proteomes" id="UP000019753">
    <property type="component" value="Unassembled WGS sequence"/>
</dbReference>
<reference evidence="2 3" key="1">
    <citation type="submission" date="2014-01" db="EMBL/GenBank/DDBJ databases">
        <title>Actinotalea ferrariae CF5-4.</title>
        <authorList>
            <person name="Chen F."/>
            <person name="Li Y."/>
            <person name="Wang G."/>
        </authorList>
    </citation>
    <scope>NUCLEOTIDE SEQUENCE [LARGE SCALE GENOMIC DNA]</scope>
    <source>
        <strain evidence="2 3">CF5-4</strain>
    </source>
</reference>
<feature type="transmembrane region" description="Helical" evidence="1">
    <location>
        <begin position="21"/>
        <end position="42"/>
    </location>
</feature>
<keyword evidence="1" id="KW-1133">Transmembrane helix</keyword>
<evidence type="ECO:0000313" key="2">
    <source>
        <dbReference type="EMBL" id="EYR64450.1"/>
    </source>
</evidence>